<keyword evidence="1" id="KW-0812">Transmembrane</keyword>
<proteinExistence type="predicted"/>
<accession>A0A544QL34</accession>
<reference evidence="2 3" key="1">
    <citation type="submission" date="2019-02" db="EMBL/GenBank/DDBJ databases">
        <title>Halonotius sp. a new haloqrchaeon isolated from saline water.</title>
        <authorList>
            <person name="Duran-Viseras A."/>
            <person name="Sanchez-Porro C."/>
            <person name="Ventosa A."/>
        </authorList>
    </citation>
    <scope>NUCLEOTIDE SEQUENCE [LARGE SCALE GENOMIC DNA]</scope>
    <source>
        <strain evidence="2 3">F9-27</strain>
    </source>
</reference>
<sequence>MDPAGGLTLLTAGIPGVPGPAELVAVGDLVVRVIVAISYLSVTLFVGAMLVSNAGERTRAVGEEIRQHPVESGGFGVGTVVACVAGYLLVGVTAAGLAELGAPAQVGILVLIPLVVGVIGLVIATALGQLVVGIILLRRFSEDGRPNLWGALIVGTVVVGMAAILPVGNLVGVAVTVLAIGGVTRRLWRANTDRLSTLRDRLLE</sequence>
<keyword evidence="3" id="KW-1185">Reference proteome</keyword>
<gene>
    <name evidence="2" type="ORF">EWF95_12930</name>
</gene>
<feature type="transmembrane region" description="Helical" evidence="1">
    <location>
        <begin position="148"/>
        <end position="165"/>
    </location>
</feature>
<evidence type="ECO:0000256" key="1">
    <source>
        <dbReference type="SAM" id="Phobius"/>
    </source>
</evidence>
<feature type="transmembrane region" description="Helical" evidence="1">
    <location>
        <begin position="33"/>
        <end position="54"/>
    </location>
</feature>
<keyword evidence="1" id="KW-1133">Transmembrane helix</keyword>
<name>A0A544QL34_9EURY</name>
<organism evidence="2 3">
    <name type="scientific">Halonotius roseus</name>
    <dbReference type="NCBI Taxonomy" id="2511997"/>
    <lineage>
        <taxon>Archaea</taxon>
        <taxon>Methanobacteriati</taxon>
        <taxon>Methanobacteriota</taxon>
        <taxon>Stenosarchaea group</taxon>
        <taxon>Halobacteria</taxon>
        <taxon>Halobacteriales</taxon>
        <taxon>Haloferacaceae</taxon>
        <taxon>Halonotius</taxon>
    </lineage>
</organism>
<dbReference type="RefSeq" id="WP_142444501.1">
    <property type="nucleotide sequence ID" value="NZ_SESI01000004.1"/>
</dbReference>
<dbReference type="AlphaFoldDB" id="A0A544QL34"/>
<evidence type="ECO:0000313" key="2">
    <source>
        <dbReference type="EMBL" id="TQQ79028.1"/>
    </source>
</evidence>
<comment type="caution">
    <text evidence="2">The sequence shown here is derived from an EMBL/GenBank/DDBJ whole genome shotgun (WGS) entry which is preliminary data.</text>
</comment>
<dbReference type="EMBL" id="SESI01000004">
    <property type="protein sequence ID" value="TQQ79028.1"/>
    <property type="molecule type" value="Genomic_DNA"/>
</dbReference>
<feature type="transmembrane region" description="Helical" evidence="1">
    <location>
        <begin position="171"/>
        <end position="188"/>
    </location>
</feature>
<evidence type="ECO:0000313" key="3">
    <source>
        <dbReference type="Proteomes" id="UP000315385"/>
    </source>
</evidence>
<keyword evidence="1" id="KW-0472">Membrane</keyword>
<dbReference type="OrthoDB" id="341895at2157"/>
<dbReference type="Proteomes" id="UP000315385">
    <property type="component" value="Unassembled WGS sequence"/>
</dbReference>
<protein>
    <submittedName>
        <fullName evidence="2">Uncharacterized protein</fullName>
    </submittedName>
</protein>
<feature type="transmembrane region" description="Helical" evidence="1">
    <location>
        <begin position="75"/>
        <end position="98"/>
    </location>
</feature>
<feature type="transmembrane region" description="Helical" evidence="1">
    <location>
        <begin position="110"/>
        <end position="136"/>
    </location>
</feature>